<name>F8FNH9_PAEMK</name>
<dbReference type="HOGENOM" id="CLU_3313810_0_0_9"/>
<dbReference type="KEGG" id="pms:KNP414_00391"/>
<proteinExistence type="predicted"/>
<organism evidence="1 2">
    <name type="scientific">Paenibacillus mucilaginosus (strain KNP414)</name>
    <dbReference type="NCBI Taxonomy" id="1036673"/>
    <lineage>
        <taxon>Bacteria</taxon>
        <taxon>Bacillati</taxon>
        <taxon>Bacillota</taxon>
        <taxon>Bacilli</taxon>
        <taxon>Bacillales</taxon>
        <taxon>Paenibacillaceae</taxon>
        <taxon>Paenibacillus</taxon>
    </lineage>
</organism>
<evidence type="ECO:0000313" key="1">
    <source>
        <dbReference type="EMBL" id="AEI39016.1"/>
    </source>
</evidence>
<accession>F8FNH9</accession>
<protein>
    <submittedName>
        <fullName evidence="1">Uncharacterized protein</fullName>
    </submittedName>
</protein>
<dbReference type="Proteomes" id="UP000006620">
    <property type="component" value="Chromosome"/>
</dbReference>
<evidence type="ECO:0000313" key="2">
    <source>
        <dbReference type="Proteomes" id="UP000006620"/>
    </source>
</evidence>
<reference evidence="2" key="1">
    <citation type="submission" date="2011-06" db="EMBL/GenBank/DDBJ databases">
        <title>Complete genome sequence of Paenibacillus mucilaginosus KNP414.</title>
        <authorList>
            <person name="Wang J."/>
            <person name="Hu S."/>
            <person name="Hu X."/>
            <person name="Zhang B."/>
            <person name="Dong D."/>
            <person name="Zhang S."/>
            <person name="Zhao K."/>
            <person name="Wu D."/>
        </authorList>
    </citation>
    <scope>NUCLEOTIDE SEQUENCE [LARGE SCALE GENOMIC DNA]</scope>
    <source>
        <strain evidence="2">KNP414</strain>
    </source>
</reference>
<dbReference type="EMBL" id="CP002869">
    <property type="protein sequence ID" value="AEI39016.1"/>
    <property type="molecule type" value="Genomic_DNA"/>
</dbReference>
<gene>
    <name evidence="1" type="ordered locus">KNP414_00391</name>
</gene>
<dbReference type="AlphaFoldDB" id="F8FNH9"/>
<reference evidence="1 2" key="2">
    <citation type="journal article" date="2013" name="Genome Announc.">
        <title>Genome Sequence of Growth-Improving Paenibacillus mucilaginosus Strain KNP414.</title>
        <authorList>
            <person name="Lu J.J."/>
            <person name="Wang J.F."/>
            <person name="Hu X.F."/>
        </authorList>
    </citation>
    <scope>NUCLEOTIDE SEQUENCE [LARGE SCALE GENOMIC DNA]</scope>
    <source>
        <strain evidence="1 2">KNP414</strain>
    </source>
</reference>
<sequence>MSRKASKSHTDGWNDGWRLQTTMPVFRHLDTEPNIDIFP</sequence>